<dbReference type="PANTHER" id="PTHR33772">
    <property type="entry name" value="THYMUS, BRAIN AND TESTES-ASSOCIATED"/>
    <property type="match status" value="1"/>
</dbReference>
<reference evidence="2" key="5">
    <citation type="submission" date="2025-09" db="UniProtKB">
        <authorList>
            <consortium name="Ensembl"/>
        </authorList>
    </citation>
    <scope>IDENTIFICATION</scope>
</reference>
<evidence type="ECO:0000313" key="2">
    <source>
        <dbReference type="Ensembl" id="ENSCMIP00000009454.1"/>
    </source>
</evidence>
<dbReference type="InterPro" id="IPR037394">
    <property type="entry name" value="TBATA-like"/>
</dbReference>
<organism evidence="2 3">
    <name type="scientific">Callorhinchus milii</name>
    <name type="common">Ghost shark</name>
    <dbReference type="NCBI Taxonomy" id="7868"/>
    <lineage>
        <taxon>Eukaryota</taxon>
        <taxon>Metazoa</taxon>
        <taxon>Chordata</taxon>
        <taxon>Craniata</taxon>
        <taxon>Vertebrata</taxon>
        <taxon>Chondrichthyes</taxon>
        <taxon>Holocephali</taxon>
        <taxon>Chimaeriformes</taxon>
        <taxon>Callorhinchidae</taxon>
        <taxon>Callorhinchus</taxon>
    </lineage>
</organism>
<dbReference type="Proteomes" id="UP000314986">
    <property type="component" value="Unassembled WGS sequence"/>
</dbReference>
<reference evidence="3" key="2">
    <citation type="journal article" date="2007" name="PLoS Biol.">
        <title>Survey sequencing and comparative analysis of the elephant shark (Callorhinchus milii) genome.</title>
        <authorList>
            <person name="Venkatesh B."/>
            <person name="Kirkness E.F."/>
            <person name="Loh Y.H."/>
            <person name="Halpern A.L."/>
            <person name="Lee A.P."/>
            <person name="Johnson J."/>
            <person name="Dandona N."/>
            <person name="Viswanathan L.D."/>
            <person name="Tay A."/>
            <person name="Venter J.C."/>
            <person name="Strausberg R.L."/>
            <person name="Brenner S."/>
        </authorList>
    </citation>
    <scope>NUCLEOTIDE SEQUENCE [LARGE SCALE GENOMIC DNA]</scope>
</reference>
<dbReference type="AlphaFoldDB" id="A0A4W3HIQ1"/>
<proteinExistence type="predicted"/>
<dbReference type="Pfam" id="PF15256">
    <property type="entry name" value="SPATIAL"/>
    <property type="match status" value="1"/>
</dbReference>
<dbReference type="InParanoid" id="A0A4W3HIQ1"/>
<dbReference type="GeneTree" id="ENSGT00510000048896"/>
<reference evidence="3" key="1">
    <citation type="journal article" date="2006" name="Science">
        <title>Ancient noncoding elements conserved in the human genome.</title>
        <authorList>
            <person name="Venkatesh B."/>
            <person name="Kirkness E.F."/>
            <person name="Loh Y.H."/>
            <person name="Halpern A.L."/>
            <person name="Lee A.P."/>
            <person name="Johnson J."/>
            <person name="Dandona N."/>
            <person name="Viswanathan L.D."/>
            <person name="Tay A."/>
            <person name="Venter J.C."/>
            <person name="Strausberg R.L."/>
            <person name="Brenner S."/>
        </authorList>
    </citation>
    <scope>NUCLEOTIDE SEQUENCE [LARGE SCALE GENOMIC DNA]</scope>
</reference>
<evidence type="ECO:0000313" key="3">
    <source>
        <dbReference type="Proteomes" id="UP000314986"/>
    </source>
</evidence>
<keyword evidence="3" id="KW-1185">Reference proteome</keyword>
<protein>
    <submittedName>
        <fullName evidence="2">Protein TBATA-like</fullName>
    </submittedName>
</protein>
<feature type="region of interest" description="Disordered" evidence="1">
    <location>
        <begin position="158"/>
        <end position="182"/>
    </location>
</feature>
<dbReference type="PANTHER" id="PTHR33772:SF1">
    <property type="entry name" value="PROTEIN TBATA"/>
    <property type="match status" value="1"/>
</dbReference>
<evidence type="ECO:0000256" key="1">
    <source>
        <dbReference type="SAM" id="MobiDB-lite"/>
    </source>
</evidence>
<reference evidence="3" key="3">
    <citation type="journal article" date="2014" name="Nature">
        <title>Elephant shark genome provides unique insights into gnathostome evolution.</title>
        <authorList>
            <consortium name="International Elephant Shark Genome Sequencing Consortium"/>
            <person name="Venkatesh B."/>
            <person name="Lee A.P."/>
            <person name="Ravi V."/>
            <person name="Maurya A.K."/>
            <person name="Lian M.M."/>
            <person name="Swann J.B."/>
            <person name="Ohta Y."/>
            <person name="Flajnik M.F."/>
            <person name="Sutoh Y."/>
            <person name="Kasahara M."/>
            <person name="Hoon S."/>
            <person name="Gangu V."/>
            <person name="Roy S.W."/>
            <person name="Irimia M."/>
            <person name="Korzh V."/>
            <person name="Kondrychyn I."/>
            <person name="Lim Z.W."/>
            <person name="Tay B.H."/>
            <person name="Tohari S."/>
            <person name="Kong K.W."/>
            <person name="Ho S."/>
            <person name="Lorente-Galdos B."/>
            <person name="Quilez J."/>
            <person name="Marques-Bonet T."/>
            <person name="Raney B.J."/>
            <person name="Ingham P.W."/>
            <person name="Tay A."/>
            <person name="Hillier L.W."/>
            <person name="Minx P."/>
            <person name="Boehm T."/>
            <person name="Wilson R.K."/>
            <person name="Brenner S."/>
            <person name="Warren W.C."/>
        </authorList>
    </citation>
    <scope>NUCLEOTIDE SEQUENCE [LARGE SCALE GENOMIC DNA]</scope>
</reference>
<dbReference type="STRING" id="7868.ENSCMIP00000009454"/>
<gene>
    <name evidence="2" type="primary">tbata</name>
</gene>
<accession>A0A4W3HIQ1</accession>
<name>A0A4W3HIQ1_CALMI</name>
<sequence>MERLGRPVTYPFKFRPTRKPGTVTLNSPLRSSAEAERPQSKSTSRFGVLSHHSFFSRHNPHPQRVTHINGLNGMPVCTVNDDWYVNAPLSPHPLIKRQLTTTVLGMPGTRLPISIFQRNGMSDGRAPMFATEAWREELRDFASKACLLIPKETEEIKEPEVRRSTQYSAQTGRLIPPSSRTGTGQACCRASKHHAGNKNKYTSPFQDQELLVLDLLCQLLQTDSLSAVQQWLLSSAQRGGSREISMCRWNTYVQFCLVWIL</sequence>
<dbReference type="Ensembl" id="ENSCMIT00000009712.1">
    <property type="protein sequence ID" value="ENSCMIP00000009454.1"/>
    <property type="gene ID" value="ENSCMIG00000005011.1"/>
</dbReference>
<reference evidence="2" key="4">
    <citation type="submission" date="2025-08" db="UniProtKB">
        <authorList>
            <consortium name="Ensembl"/>
        </authorList>
    </citation>
    <scope>IDENTIFICATION</scope>
</reference>
<dbReference type="OMA" id="STWIERC"/>
<feature type="region of interest" description="Disordered" evidence="1">
    <location>
        <begin position="1"/>
        <end position="45"/>
    </location>
</feature>